<feature type="domain" description="GS beta-grasp" evidence="10">
    <location>
        <begin position="71"/>
        <end position="164"/>
    </location>
</feature>
<dbReference type="PANTHER" id="PTHR43785">
    <property type="entry name" value="GAMMA-GLUTAMYLPUTRESCINE SYNTHETASE"/>
    <property type="match status" value="1"/>
</dbReference>
<dbReference type="EMBL" id="AP018711">
    <property type="protein sequence ID" value="BBE35336.1"/>
    <property type="molecule type" value="Genomic_DNA"/>
</dbReference>
<dbReference type="PANTHER" id="PTHR43785:SF3">
    <property type="entry name" value="GS CATALYTIC DOMAIN-CONTAINING PROTEIN"/>
    <property type="match status" value="1"/>
</dbReference>
<dbReference type="KEGG" id="smic:SmB9_29940"/>
<dbReference type="FunFam" id="3.30.590.10:FF:000005">
    <property type="entry name" value="Probable glutamine synthetase"/>
    <property type="match status" value="1"/>
</dbReference>
<evidence type="ECO:0000256" key="9">
    <source>
        <dbReference type="RuleBase" id="RU000384"/>
    </source>
</evidence>
<dbReference type="InterPro" id="IPR036651">
    <property type="entry name" value="Gln_synt_N_sf"/>
</dbReference>
<dbReference type="InterPro" id="IPR008147">
    <property type="entry name" value="Gln_synt_N"/>
</dbReference>
<evidence type="ECO:0000313" key="12">
    <source>
        <dbReference type="EMBL" id="BBE35336.1"/>
    </source>
</evidence>
<dbReference type="Proteomes" id="UP000275727">
    <property type="component" value="Chromosome"/>
</dbReference>
<gene>
    <name evidence="12" type="ORF">SmB9_29940</name>
</gene>
<evidence type="ECO:0000259" key="10">
    <source>
        <dbReference type="PROSITE" id="PS51986"/>
    </source>
</evidence>
<keyword evidence="5" id="KW-0547">Nucleotide-binding</keyword>
<evidence type="ECO:0000313" key="13">
    <source>
        <dbReference type="Proteomes" id="UP000275727"/>
    </source>
</evidence>
<dbReference type="SUPFAM" id="SSF55931">
    <property type="entry name" value="Glutamine synthetase/guanido kinase"/>
    <property type="match status" value="1"/>
</dbReference>
<reference evidence="12 13" key="1">
    <citation type="submission" date="2018-06" db="EMBL/GenBank/DDBJ databases">
        <title>Complete Genome Sequence of the Microcystin-Degrading Bacterium Sphingosinicella microcystinivorans Strain B-9.</title>
        <authorList>
            <person name="Jin H."/>
            <person name="Nishizawa T."/>
            <person name="Guo Y."/>
            <person name="Nishizawa A."/>
            <person name="Park H."/>
            <person name="Kato H."/>
            <person name="Tsuji K."/>
            <person name="Harada K."/>
        </authorList>
    </citation>
    <scope>NUCLEOTIDE SEQUENCE [LARGE SCALE GENOMIC DNA]</scope>
    <source>
        <strain evidence="12 13">B9</strain>
    </source>
</reference>
<evidence type="ECO:0000256" key="4">
    <source>
        <dbReference type="ARBA" id="ARBA00022598"/>
    </source>
</evidence>
<protein>
    <submittedName>
        <fullName evidence="12">Glutamine synthetase</fullName>
    </submittedName>
</protein>
<dbReference type="GO" id="GO:0005524">
    <property type="term" value="F:ATP binding"/>
    <property type="evidence" value="ECO:0007669"/>
    <property type="project" value="UniProtKB-KW"/>
</dbReference>
<evidence type="ECO:0000256" key="2">
    <source>
        <dbReference type="ARBA" id="ARBA00003117"/>
    </source>
</evidence>
<keyword evidence="7" id="KW-0535">Nitrogen fixation</keyword>
<comment type="similarity">
    <text evidence="3 8 9">Belongs to the glutamine synthetase family.</text>
</comment>
<dbReference type="InterPro" id="IPR008146">
    <property type="entry name" value="Gln_synth_cat_dom"/>
</dbReference>
<dbReference type="GO" id="GO:0004356">
    <property type="term" value="F:glutamine synthetase activity"/>
    <property type="evidence" value="ECO:0007669"/>
    <property type="project" value="InterPro"/>
</dbReference>
<evidence type="ECO:0000256" key="1">
    <source>
        <dbReference type="ARBA" id="ARBA00001946"/>
    </source>
</evidence>
<evidence type="ECO:0000256" key="3">
    <source>
        <dbReference type="ARBA" id="ARBA00009897"/>
    </source>
</evidence>
<evidence type="ECO:0000256" key="7">
    <source>
        <dbReference type="ARBA" id="ARBA00023231"/>
    </source>
</evidence>
<dbReference type="PROSITE" id="PS51986">
    <property type="entry name" value="GS_BETA_GRASP"/>
    <property type="match status" value="1"/>
</dbReference>
<dbReference type="PROSITE" id="PS51987">
    <property type="entry name" value="GS_CATALYTIC"/>
    <property type="match status" value="1"/>
</dbReference>
<dbReference type="Pfam" id="PF00120">
    <property type="entry name" value="Gln-synt_C"/>
    <property type="match status" value="1"/>
</dbReference>
<dbReference type="Gene3D" id="3.10.20.70">
    <property type="entry name" value="Glutamine synthetase, N-terminal domain"/>
    <property type="match status" value="1"/>
</dbReference>
<comment type="cofactor">
    <cofactor evidence="1">
        <name>Mg(2+)</name>
        <dbReference type="ChEBI" id="CHEBI:18420"/>
    </cofactor>
</comment>
<comment type="function">
    <text evidence="2">Catalyzes the ATP-dependent biosynthesis of glutamine from glutamate and ammonia.</text>
</comment>
<accession>A0AAD1G282</accession>
<dbReference type="SUPFAM" id="SSF54368">
    <property type="entry name" value="Glutamine synthetase, N-terminal domain"/>
    <property type="match status" value="1"/>
</dbReference>
<dbReference type="InterPro" id="IPR014746">
    <property type="entry name" value="Gln_synth/guanido_kin_cat_dom"/>
</dbReference>
<sequence length="505" mass="56528">MRVNLLSPAFLVKPSIRGVRLPPPYRKNRYPLLQQIPLAKCLTPAQYGGQTGVYPIMSAEITNWINERGISEVECIVPDMNGIQRGKVLPAGKFLKSLTDQTLRIPGSVYTVTVTGEYPDTINSIIPDYDPDMVMVPDPSTIREAPGFKTPTAYVIADAYTREGKPLAIAPRMILKKVLHLYERRGWKPVIAPELEFYLVSKNLDSDFPLTPPAGRSGRSETASQPYGLEALGEFEDIIEHIYDFCEKAELNIDTMIHESGAAQLEINFVHGDPLALADQVLLFKRIVRHVALEHGVYATFLAKPMSDQPGSSMHIHQSLLDSDTGRNLFTTPQGRDSALFRSYIAGLVRLLPQITPMFAPNVNSFRRMRPDSDAPINVQWGSDNRSCGLRIPVSDAKNRRIENRLPGADSNPYLAIAASLICGYVGMTERMQPPKSLQGSAYNRARTLPRTLESALDRFSHCKAVRNHLGEDFFDVFYAIKESELFAYQSVISSWEREHLLLRV</sequence>
<evidence type="ECO:0000256" key="5">
    <source>
        <dbReference type="ARBA" id="ARBA00022741"/>
    </source>
</evidence>
<dbReference type="GO" id="GO:0006542">
    <property type="term" value="P:glutamine biosynthetic process"/>
    <property type="evidence" value="ECO:0007669"/>
    <property type="project" value="InterPro"/>
</dbReference>
<dbReference type="SMART" id="SM01230">
    <property type="entry name" value="Gln-synt_C"/>
    <property type="match status" value="1"/>
</dbReference>
<dbReference type="Gene3D" id="3.30.590.10">
    <property type="entry name" value="Glutamine synthetase/guanido kinase, catalytic domain"/>
    <property type="match status" value="1"/>
</dbReference>
<keyword evidence="4" id="KW-0436">Ligase</keyword>
<organism evidence="12 13">
    <name type="scientific">Sphingosinicella microcystinivorans</name>
    <dbReference type="NCBI Taxonomy" id="335406"/>
    <lineage>
        <taxon>Bacteria</taxon>
        <taxon>Pseudomonadati</taxon>
        <taxon>Pseudomonadota</taxon>
        <taxon>Alphaproteobacteria</taxon>
        <taxon>Sphingomonadales</taxon>
        <taxon>Sphingosinicellaceae</taxon>
        <taxon>Sphingosinicella</taxon>
    </lineage>
</organism>
<evidence type="ECO:0000259" key="11">
    <source>
        <dbReference type="PROSITE" id="PS51987"/>
    </source>
</evidence>
<keyword evidence="6" id="KW-0067">ATP-binding</keyword>
<proteinExistence type="inferred from homology"/>
<evidence type="ECO:0000256" key="8">
    <source>
        <dbReference type="PROSITE-ProRule" id="PRU01330"/>
    </source>
</evidence>
<feature type="domain" description="GS catalytic" evidence="11">
    <location>
        <begin position="171"/>
        <end position="505"/>
    </location>
</feature>
<dbReference type="GO" id="GO:0006598">
    <property type="term" value="P:polyamine catabolic process"/>
    <property type="evidence" value="ECO:0007669"/>
    <property type="project" value="TreeGrafter"/>
</dbReference>
<evidence type="ECO:0000256" key="6">
    <source>
        <dbReference type="ARBA" id="ARBA00022840"/>
    </source>
</evidence>
<name>A0AAD1G282_SPHMI</name>
<dbReference type="AlphaFoldDB" id="A0AAD1G282"/>